<accession>A0A7G3UA97</accession>
<dbReference type="AlphaFoldDB" id="A0A7G3UA97"/>
<dbReference type="SUPFAM" id="SSF56327">
    <property type="entry name" value="LDH C-terminal domain-like"/>
    <property type="match status" value="1"/>
</dbReference>
<feature type="domain" description="Lactate/malate dehydrogenase N-terminal" evidence="4">
    <location>
        <begin position="88"/>
        <end position="220"/>
    </location>
</feature>
<evidence type="ECO:0000313" key="5">
    <source>
        <dbReference type="EMBL" id="QKM66928.1"/>
    </source>
</evidence>
<feature type="region of interest" description="Disordered" evidence="3">
    <location>
        <begin position="1"/>
        <end position="77"/>
    </location>
</feature>
<dbReference type="Gene3D" id="3.90.110.10">
    <property type="entry name" value="Lactate dehydrogenase/glycoside hydrolase, family 4, C-terminal"/>
    <property type="match status" value="1"/>
</dbReference>
<reference evidence="5 6" key="1">
    <citation type="journal article" date="2012" name="J. Bacteriol.">
        <title>Draft genome of Streptomyces tsukubaensis NRRL 18488, the producer of the clinically important immunosuppressant tacrolimus (FK506).</title>
        <authorList>
            <person name="Barreiro C."/>
            <person name="Prieto C."/>
            <person name="Sola-Landa A."/>
            <person name="Solera E."/>
            <person name="Martinez-Castro M."/>
            <person name="Perez-Redondo R."/>
            <person name="Garcia-Estrada C."/>
            <person name="Aparicio J.F."/>
            <person name="Fernandez-Martinez L.T."/>
            <person name="Santos-Aberturas J."/>
            <person name="Salehi-Najafabadi Z."/>
            <person name="Rodriguez-Garcia A."/>
            <person name="Tauch A."/>
            <person name="Martin J.F."/>
        </authorList>
    </citation>
    <scope>NUCLEOTIDE SEQUENCE [LARGE SCALE GENOMIC DNA]</scope>
    <source>
        <strain evidence="6">DSM 42081 / NBRC 108919 / NRRL 18488 / 9993</strain>
    </source>
</reference>
<evidence type="ECO:0000256" key="2">
    <source>
        <dbReference type="ARBA" id="ARBA00023027"/>
    </source>
</evidence>
<dbReference type="InterPro" id="IPR001557">
    <property type="entry name" value="L-lactate/malate_DH"/>
</dbReference>
<dbReference type="InterPro" id="IPR015955">
    <property type="entry name" value="Lactate_DH/Glyco_Ohase_4_C"/>
</dbReference>
<keyword evidence="2" id="KW-0520">NAD</keyword>
<proteinExistence type="predicted"/>
<evidence type="ECO:0000256" key="3">
    <source>
        <dbReference type="SAM" id="MobiDB-lite"/>
    </source>
</evidence>
<dbReference type="GO" id="GO:0006089">
    <property type="term" value="P:lactate metabolic process"/>
    <property type="evidence" value="ECO:0007669"/>
    <property type="project" value="TreeGrafter"/>
</dbReference>
<dbReference type="Proteomes" id="UP000005940">
    <property type="component" value="Chromosome"/>
</dbReference>
<dbReference type="SUPFAM" id="SSF51735">
    <property type="entry name" value="NAD(P)-binding Rossmann-fold domains"/>
    <property type="match status" value="1"/>
</dbReference>
<sequence length="753" mass="78536">MAVAARAPLGDGHGIRPPYREHGSRSAAAPRSPGPGRPCGESGDRTAGPEQPDAGSRHRRTTTLASGPRQHGDGSQPVSVVSVRIDSVGIIGAGAVGHTVGTLLTAAGWTDTILVTSRTRRSADALVADLEDLAVLLNSPTRLAHVPVAEMLSCDAVVVCPRAAFSNTAVRDVRMAGLRVNAPLIARLGRVFAGYHGPVIVVTNPVDPMTWLFARASGVSRVYGVGSATDTARLRLTLAGMHGVSVSAVSGRVVGEHGDAAVPCMTTVGGAPVEVDPAVARAALSERPRRINEGLGRARSGPAGAVLSALHHALGLVDGTVELSTPHDGSCTGVPVRFIGGQGVVLDPGLGPEHRRRHAAAADKVRAAFHTVRHHITREETPVHTRISTAGHHVTVTSQTAAVPRWAARYVRPWWDATETATPPRDGDGPVVDAHVDPGAVSRLVQSVTDHPNDSADFAGAVMVYRHDDTEGTVSAAHPGLDLAYHYRPKDRCMHIVGCTETAVATAAARVARELMRAQLHEAGWHVLHASAAVRGDGETVLVLGGKGAGKTTTALALARSGNWRLLANDRVFARLEDNTRVRVLPWPSAAAIGLGLLDALGEYDGVRARVLAGEQMHPTQNAAVTAALAEGSRQPLRSPAGKELKVQFFPDQLPWLGLGLATTGYAARVLFPGIDPAAKPALTDAAGRTVSAGDFFTPASDDRYTDVFGLIDTTPAAAVQREALAAALGALPRQGLVLTHDVQANSGLLDEL</sequence>
<gene>
    <name evidence="5" type="ORF">STSU_006815</name>
</gene>
<dbReference type="PANTHER" id="PTHR43128">
    <property type="entry name" value="L-2-HYDROXYCARBOXYLATE DEHYDROGENASE (NAD(P)(+))"/>
    <property type="match status" value="1"/>
</dbReference>
<dbReference type="InterPro" id="IPR036291">
    <property type="entry name" value="NAD(P)-bd_dom_sf"/>
</dbReference>
<dbReference type="PANTHER" id="PTHR43128:SF16">
    <property type="entry name" value="L-LACTATE DEHYDROGENASE"/>
    <property type="match status" value="1"/>
</dbReference>
<dbReference type="EMBL" id="CP029159">
    <property type="protein sequence ID" value="QKM66928.1"/>
    <property type="molecule type" value="Genomic_DNA"/>
</dbReference>
<dbReference type="InterPro" id="IPR001236">
    <property type="entry name" value="Lactate/malate_DH_N"/>
</dbReference>
<dbReference type="Gene3D" id="3.40.50.720">
    <property type="entry name" value="NAD(P)-binding Rossmann-like Domain"/>
    <property type="match status" value="1"/>
</dbReference>
<keyword evidence="6" id="KW-1185">Reference proteome</keyword>
<evidence type="ECO:0000256" key="1">
    <source>
        <dbReference type="ARBA" id="ARBA00023002"/>
    </source>
</evidence>
<keyword evidence="1" id="KW-0560">Oxidoreductase</keyword>
<dbReference type="PRINTS" id="PR00086">
    <property type="entry name" value="LLDHDRGNASE"/>
</dbReference>
<dbReference type="Pfam" id="PF00056">
    <property type="entry name" value="Ldh_1_N"/>
    <property type="match status" value="1"/>
</dbReference>
<name>A0A7G3UA97_STRT9</name>
<protein>
    <recommendedName>
        <fullName evidence="4">Lactate/malate dehydrogenase N-terminal domain-containing protein</fullName>
    </recommendedName>
</protein>
<evidence type="ECO:0000259" key="4">
    <source>
        <dbReference type="Pfam" id="PF00056"/>
    </source>
</evidence>
<dbReference type="GO" id="GO:0004459">
    <property type="term" value="F:L-lactate dehydrogenase (NAD+) activity"/>
    <property type="evidence" value="ECO:0007669"/>
    <property type="project" value="TreeGrafter"/>
</dbReference>
<dbReference type="InterPro" id="IPR027417">
    <property type="entry name" value="P-loop_NTPase"/>
</dbReference>
<evidence type="ECO:0000313" key="6">
    <source>
        <dbReference type="Proteomes" id="UP000005940"/>
    </source>
</evidence>
<dbReference type="SUPFAM" id="SSF53795">
    <property type="entry name" value="PEP carboxykinase-like"/>
    <property type="match status" value="1"/>
</dbReference>
<organism evidence="5 6">
    <name type="scientific">Streptomyces tsukubensis (strain DSM 42081 / NBRC 108919 / NRRL 18488 / 9993)</name>
    <dbReference type="NCBI Taxonomy" id="1114943"/>
    <lineage>
        <taxon>Bacteria</taxon>
        <taxon>Bacillati</taxon>
        <taxon>Actinomycetota</taxon>
        <taxon>Actinomycetes</taxon>
        <taxon>Kitasatosporales</taxon>
        <taxon>Streptomycetaceae</taxon>
        <taxon>Streptomyces</taxon>
    </lineage>
</organism>
<dbReference type="Gene3D" id="3.40.50.300">
    <property type="entry name" value="P-loop containing nucleotide triphosphate hydrolases"/>
    <property type="match status" value="1"/>
</dbReference>